<keyword evidence="2" id="KW-1185">Reference proteome</keyword>
<protein>
    <submittedName>
        <fullName evidence="1">Uncharacterized protein</fullName>
    </submittedName>
</protein>
<sequence>MKRSSGIGTQRAPTFASRSEAQAALAEFFGEIREEIATGQREVDNGYDPSEFRIVKAGAS</sequence>
<comment type="caution">
    <text evidence="1">The sequence shown here is derived from an EMBL/GenBank/DDBJ whole genome shotgun (WGS) entry which is preliminary data.</text>
</comment>
<evidence type="ECO:0000313" key="1">
    <source>
        <dbReference type="EMBL" id="GGC16860.1"/>
    </source>
</evidence>
<dbReference type="AlphaFoldDB" id="A0A916TYQ6"/>
<evidence type="ECO:0000313" key="2">
    <source>
        <dbReference type="Proteomes" id="UP000608154"/>
    </source>
</evidence>
<proteinExistence type="predicted"/>
<dbReference type="Proteomes" id="UP000608154">
    <property type="component" value="Unassembled WGS sequence"/>
</dbReference>
<name>A0A916TYQ6_9SPHN</name>
<gene>
    <name evidence="1" type="ORF">GCM10011494_39680</name>
</gene>
<accession>A0A916TYQ6</accession>
<dbReference type="RefSeq" id="WP_188773290.1">
    <property type="nucleotide sequence ID" value="NZ_BMHK01000071.1"/>
</dbReference>
<dbReference type="EMBL" id="BMHK01000071">
    <property type="protein sequence ID" value="GGC16860.1"/>
    <property type="molecule type" value="Genomic_DNA"/>
</dbReference>
<organism evidence="1 2">
    <name type="scientific">Novosphingobium endophyticum</name>
    <dbReference type="NCBI Taxonomy" id="1955250"/>
    <lineage>
        <taxon>Bacteria</taxon>
        <taxon>Pseudomonadati</taxon>
        <taxon>Pseudomonadota</taxon>
        <taxon>Alphaproteobacteria</taxon>
        <taxon>Sphingomonadales</taxon>
        <taxon>Sphingomonadaceae</taxon>
        <taxon>Novosphingobium</taxon>
    </lineage>
</organism>
<reference evidence="1" key="1">
    <citation type="journal article" date="2014" name="Int. J. Syst. Evol. Microbiol.">
        <title>Complete genome sequence of Corynebacterium casei LMG S-19264T (=DSM 44701T), isolated from a smear-ripened cheese.</title>
        <authorList>
            <consortium name="US DOE Joint Genome Institute (JGI-PGF)"/>
            <person name="Walter F."/>
            <person name="Albersmeier A."/>
            <person name="Kalinowski J."/>
            <person name="Ruckert C."/>
        </authorList>
    </citation>
    <scope>NUCLEOTIDE SEQUENCE</scope>
    <source>
        <strain evidence="1">CGMCC 1.15095</strain>
    </source>
</reference>
<reference evidence="1" key="2">
    <citation type="submission" date="2020-09" db="EMBL/GenBank/DDBJ databases">
        <authorList>
            <person name="Sun Q."/>
            <person name="Zhou Y."/>
        </authorList>
    </citation>
    <scope>NUCLEOTIDE SEQUENCE</scope>
    <source>
        <strain evidence="1">CGMCC 1.15095</strain>
    </source>
</reference>